<sequence length="185" mass="19915">MDSTCRKIVTTSGTSEPQGSAVVRGFGVKAGSNVAGPVRPSSHERESAGVASQAPAILLTTRSESAMSSPGKRDTEEKKHESNGQGLKEKLIDTQFRSFPTGSLQSAAALMSREKAERAYQIALEDSMKSLERLEAKISQATNTKMSIKESAKALGISFRDLIKKSKVIGMEWSPDAVTQKLREV</sequence>
<gene>
    <name evidence="3" type="ORF">APHIGO_LOCUS9339</name>
</gene>
<dbReference type="EMBL" id="OU899036">
    <property type="protein sequence ID" value="CAH1732927.1"/>
    <property type="molecule type" value="Genomic_DNA"/>
</dbReference>
<reference evidence="3" key="1">
    <citation type="submission" date="2022-02" db="EMBL/GenBank/DDBJ databases">
        <authorList>
            <person name="King R."/>
        </authorList>
    </citation>
    <scope>NUCLEOTIDE SEQUENCE</scope>
</reference>
<feature type="region of interest" description="Disordered" evidence="2">
    <location>
        <begin position="1"/>
        <end position="89"/>
    </location>
</feature>
<protein>
    <submittedName>
        <fullName evidence="3">Uncharacterized protein</fullName>
    </submittedName>
</protein>
<accession>A0A9P0NMV2</accession>
<feature type="compositionally biased region" description="Polar residues" evidence="2">
    <location>
        <begin position="1"/>
        <end position="18"/>
    </location>
</feature>
<evidence type="ECO:0000256" key="1">
    <source>
        <dbReference type="SAM" id="Coils"/>
    </source>
</evidence>
<keyword evidence="1" id="KW-0175">Coiled coil</keyword>
<evidence type="ECO:0000313" key="4">
    <source>
        <dbReference type="Proteomes" id="UP001154329"/>
    </source>
</evidence>
<proteinExistence type="predicted"/>
<feature type="compositionally biased region" description="Basic and acidic residues" evidence="2">
    <location>
        <begin position="71"/>
        <end position="89"/>
    </location>
</feature>
<name>A0A9P0NMV2_APHGO</name>
<keyword evidence="4" id="KW-1185">Reference proteome</keyword>
<evidence type="ECO:0000256" key="2">
    <source>
        <dbReference type="SAM" id="MobiDB-lite"/>
    </source>
</evidence>
<reference evidence="3" key="2">
    <citation type="submission" date="2022-10" db="EMBL/GenBank/DDBJ databases">
        <authorList>
            <consortium name="ENA_rothamsted_submissions"/>
            <consortium name="culmorum"/>
            <person name="King R."/>
        </authorList>
    </citation>
    <scope>NUCLEOTIDE SEQUENCE</scope>
</reference>
<evidence type="ECO:0000313" key="3">
    <source>
        <dbReference type="EMBL" id="CAH1732927.1"/>
    </source>
</evidence>
<dbReference type="AlphaFoldDB" id="A0A9P0NMV2"/>
<feature type="coiled-coil region" evidence="1">
    <location>
        <begin position="124"/>
        <end position="151"/>
    </location>
</feature>
<organism evidence="3 4">
    <name type="scientific">Aphis gossypii</name>
    <name type="common">Cotton aphid</name>
    <dbReference type="NCBI Taxonomy" id="80765"/>
    <lineage>
        <taxon>Eukaryota</taxon>
        <taxon>Metazoa</taxon>
        <taxon>Ecdysozoa</taxon>
        <taxon>Arthropoda</taxon>
        <taxon>Hexapoda</taxon>
        <taxon>Insecta</taxon>
        <taxon>Pterygota</taxon>
        <taxon>Neoptera</taxon>
        <taxon>Paraneoptera</taxon>
        <taxon>Hemiptera</taxon>
        <taxon>Sternorrhyncha</taxon>
        <taxon>Aphidomorpha</taxon>
        <taxon>Aphidoidea</taxon>
        <taxon>Aphididae</taxon>
        <taxon>Aphidini</taxon>
        <taxon>Aphis</taxon>
        <taxon>Aphis</taxon>
    </lineage>
</organism>
<dbReference type="Proteomes" id="UP001154329">
    <property type="component" value="Chromosome 3"/>
</dbReference>